<dbReference type="EMBL" id="BAABCY010000024">
    <property type="protein sequence ID" value="GAA3559937.1"/>
    <property type="molecule type" value="Genomic_DNA"/>
</dbReference>
<evidence type="ECO:0000259" key="2">
    <source>
        <dbReference type="Pfam" id="PF04784"/>
    </source>
</evidence>
<proteinExistence type="predicted"/>
<evidence type="ECO:0000313" key="3">
    <source>
        <dbReference type="EMBL" id="GAA3559937.1"/>
    </source>
</evidence>
<feature type="chain" id="PRO_5046185352" evidence="1">
    <location>
        <begin position="20"/>
        <end position="233"/>
    </location>
</feature>
<evidence type="ECO:0000256" key="1">
    <source>
        <dbReference type="SAM" id="SignalP"/>
    </source>
</evidence>
<reference evidence="4" key="1">
    <citation type="journal article" date="2019" name="Int. J. Syst. Evol. Microbiol.">
        <title>The Global Catalogue of Microorganisms (GCM) 10K type strain sequencing project: providing services to taxonomists for standard genome sequencing and annotation.</title>
        <authorList>
            <consortium name="The Broad Institute Genomics Platform"/>
            <consortium name="The Broad Institute Genome Sequencing Center for Infectious Disease"/>
            <person name="Wu L."/>
            <person name="Ma J."/>
        </authorList>
    </citation>
    <scope>NUCLEOTIDE SEQUENCE [LARGE SCALE GENOMIC DNA]</scope>
    <source>
        <strain evidence="4">JCM 17111</strain>
    </source>
</reference>
<name>A0ABP6X1C0_9FLAO</name>
<keyword evidence="4" id="KW-1185">Reference proteome</keyword>
<keyword evidence="1" id="KW-0732">Signal</keyword>
<feature type="signal peptide" evidence="1">
    <location>
        <begin position="1"/>
        <end position="19"/>
    </location>
</feature>
<dbReference type="Proteomes" id="UP001500954">
    <property type="component" value="Unassembled WGS sequence"/>
</dbReference>
<dbReference type="PANTHER" id="PTHR46361">
    <property type="entry name" value="ELECTRON CARRIER/ PROTEIN DISULFIDE OXIDOREDUCTASE"/>
    <property type="match status" value="1"/>
</dbReference>
<dbReference type="InterPro" id="IPR006869">
    <property type="entry name" value="DUF547"/>
</dbReference>
<comment type="caution">
    <text evidence="3">The sequence shown here is derived from an EMBL/GenBank/DDBJ whole genome shotgun (WGS) entry which is preliminary data.</text>
</comment>
<sequence>MTRFFIFLFVVLTTTSVLAQKADHTLWNTVLQNHVSNKGQVDYKTIKSNPNQLLTYLNTLTNNAPDSDWTREETLAYWINAYNAFTVQLIINNYPLQSIKDLKNPWDKKFITIGNKTLSLNQIEHDILRTMHEPRIHFAIVCASVSCPKLSNSAYTARDLDIQLNRATRAFLNDPSKNNIEKNKLELSKLFKWFTTDFKQNGSLIDFLKQYSDIDISKKAKIVYKDYNWNLNE</sequence>
<dbReference type="RefSeq" id="WP_345004583.1">
    <property type="nucleotide sequence ID" value="NZ_BAABCY010000024.1"/>
</dbReference>
<feature type="domain" description="DUF547" evidence="2">
    <location>
        <begin position="68"/>
        <end position="172"/>
    </location>
</feature>
<dbReference type="PANTHER" id="PTHR46361:SF3">
    <property type="entry name" value="ELECTRON CARRIER_ PROTEIN DISULFIDE OXIDOREDUCTASE"/>
    <property type="match status" value="1"/>
</dbReference>
<protein>
    <submittedName>
        <fullName evidence="3">DUF547 domain-containing protein</fullName>
    </submittedName>
</protein>
<dbReference type="Pfam" id="PF04784">
    <property type="entry name" value="DUF547"/>
    <property type="match status" value="1"/>
</dbReference>
<gene>
    <name evidence="3" type="ORF">GCM10022395_08500</name>
</gene>
<organism evidence="3 4">
    <name type="scientific">Snuella lapsa</name>
    <dbReference type="NCBI Taxonomy" id="870481"/>
    <lineage>
        <taxon>Bacteria</taxon>
        <taxon>Pseudomonadati</taxon>
        <taxon>Bacteroidota</taxon>
        <taxon>Flavobacteriia</taxon>
        <taxon>Flavobacteriales</taxon>
        <taxon>Flavobacteriaceae</taxon>
        <taxon>Snuella</taxon>
    </lineage>
</organism>
<accession>A0ABP6X1C0</accession>
<evidence type="ECO:0000313" key="4">
    <source>
        <dbReference type="Proteomes" id="UP001500954"/>
    </source>
</evidence>